<dbReference type="AlphaFoldDB" id="A0A542EC31"/>
<accession>A0A542EC31</accession>
<protein>
    <submittedName>
        <fullName evidence="2">Uncharacterized protein</fullName>
    </submittedName>
</protein>
<name>A0A542EC31_9MICO</name>
<evidence type="ECO:0000313" key="3">
    <source>
        <dbReference type="Proteomes" id="UP000320806"/>
    </source>
</evidence>
<gene>
    <name evidence="2" type="ORF">FB459_0275</name>
</gene>
<sequence>MFKPAGVNQTSYPTTAGTKGPFLVGTAFAGNRPTR</sequence>
<feature type="region of interest" description="Disordered" evidence="1">
    <location>
        <begin position="1"/>
        <end position="23"/>
    </location>
</feature>
<feature type="compositionally biased region" description="Polar residues" evidence="1">
    <location>
        <begin position="7"/>
        <end position="17"/>
    </location>
</feature>
<reference evidence="2 3" key="1">
    <citation type="submission" date="2019-06" db="EMBL/GenBank/DDBJ databases">
        <title>Sequencing the genomes of 1000 actinobacteria strains.</title>
        <authorList>
            <person name="Klenk H.-P."/>
        </authorList>
    </citation>
    <scope>NUCLEOTIDE SEQUENCE [LARGE SCALE GENOMIC DNA]</scope>
    <source>
        <strain evidence="2 3">DSM 19828</strain>
    </source>
</reference>
<keyword evidence="3" id="KW-1185">Reference proteome</keyword>
<proteinExistence type="predicted"/>
<dbReference type="EMBL" id="VFMO01000001">
    <property type="protein sequence ID" value="TQJ12898.1"/>
    <property type="molecule type" value="Genomic_DNA"/>
</dbReference>
<evidence type="ECO:0000313" key="2">
    <source>
        <dbReference type="EMBL" id="TQJ12898.1"/>
    </source>
</evidence>
<dbReference type="Proteomes" id="UP000320806">
    <property type="component" value="Unassembled WGS sequence"/>
</dbReference>
<organism evidence="2 3">
    <name type="scientific">Yimella lutea</name>
    <dbReference type="NCBI Taxonomy" id="587872"/>
    <lineage>
        <taxon>Bacteria</taxon>
        <taxon>Bacillati</taxon>
        <taxon>Actinomycetota</taxon>
        <taxon>Actinomycetes</taxon>
        <taxon>Micrococcales</taxon>
        <taxon>Dermacoccaceae</taxon>
        <taxon>Yimella</taxon>
    </lineage>
</organism>
<evidence type="ECO:0000256" key="1">
    <source>
        <dbReference type="SAM" id="MobiDB-lite"/>
    </source>
</evidence>
<comment type="caution">
    <text evidence="2">The sequence shown here is derived from an EMBL/GenBank/DDBJ whole genome shotgun (WGS) entry which is preliminary data.</text>
</comment>